<feature type="region of interest" description="Disordered" evidence="6">
    <location>
        <begin position="399"/>
        <end position="441"/>
    </location>
</feature>
<evidence type="ECO:0000256" key="2">
    <source>
        <dbReference type="ARBA" id="ARBA00022670"/>
    </source>
</evidence>
<dbReference type="GO" id="GO:0006508">
    <property type="term" value="P:proteolysis"/>
    <property type="evidence" value="ECO:0007669"/>
    <property type="project" value="UniProtKB-KW"/>
</dbReference>
<evidence type="ECO:0000259" key="7">
    <source>
        <dbReference type="Pfam" id="PF00082"/>
    </source>
</evidence>
<evidence type="ECO:0000256" key="1">
    <source>
        <dbReference type="ARBA" id="ARBA00011073"/>
    </source>
</evidence>
<sequence>MPHPAPAPAQASLSAPPARRDQPRPPEQEQERERGRERAGGSTPPAAKEAAPPAPPRYPVQAVPGITALHRHTHGHPEVIIGVVDGPPDLSHPCLAGAQVEAREPWWLPSIAADDQAREHGTWTASVLAGRPGSVLPGLTPGCRLIMLNHPAGEEHVPDPHSAARAIEELVQAGASIIQYTLAHHTASHDADPMLKRAVAAAIEAGVLVTAPAGNDYGKHSIAVANLPGVLAVGAHRADGAMFFFSNHGPAYAGHGLVALGEAVYGATPGDGGIKAQKGTCISVALVTGAAALLVSLQRHLGRPADPLAVRDALLAAARPCTTEQAHGKPERCLNGIIDLPAATRHLFGDAPPPQAAPTSATAALPTSIIATSSGLVSQSGPAHLPVSSRRDVRITTVAERPHLAPAAGEGTPRKEDHGEGAHGEGTYGEGAAGQGPQMPAFLAGDLAGRWSLHARLQDRFPQFSVVATSADGQVIARGHGVPFALALPGRGRLPDGGWDDILTWAFADTQTGTPPDTLGLLAITVQPTHRGTGLPARVLAALKDAARTAGLTHVVAPVRPTRKHHEPHTPMADYATRTRPEDGLPADPWLRTHVRAGGTIIGLAPASMTVAGSLTQWREWTGLPFDADGPVIVPGALVPVQASLTHQHAVYVEPNIWVHHPLGRPS</sequence>
<dbReference type="PROSITE" id="PS51892">
    <property type="entry name" value="SUBTILASE"/>
    <property type="match status" value="1"/>
</dbReference>
<feature type="compositionally biased region" description="Basic and acidic residues" evidence="6">
    <location>
        <begin position="18"/>
        <end position="39"/>
    </location>
</feature>
<feature type="compositionally biased region" description="Low complexity" evidence="6">
    <location>
        <begin position="40"/>
        <end position="51"/>
    </location>
</feature>
<dbReference type="InterPro" id="IPR016181">
    <property type="entry name" value="Acyl_CoA_acyltransferase"/>
</dbReference>
<comment type="caution">
    <text evidence="5">Lacks conserved residue(s) required for the propagation of feature annotation.</text>
</comment>
<comment type="similarity">
    <text evidence="1 5">Belongs to the peptidase S8 family.</text>
</comment>
<feature type="region of interest" description="Disordered" evidence="6">
    <location>
        <begin position="562"/>
        <end position="581"/>
    </location>
</feature>
<dbReference type="PANTHER" id="PTHR43806:SF11">
    <property type="entry name" value="CEREVISIN-RELATED"/>
    <property type="match status" value="1"/>
</dbReference>
<dbReference type="SUPFAM" id="SSF55729">
    <property type="entry name" value="Acyl-CoA N-acyltransferases (Nat)"/>
    <property type="match status" value="1"/>
</dbReference>
<accession>A0A1H7JFU1</accession>
<dbReference type="InterPro" id="IPR050131">
    <property type="entry name" value="Peptidase_S8_subtilisin-like"/>
</dbReference>
<feature type="domain" description="Peptidase S8/S53" evidence="7">
    <location>
        <begin position="78"/>
        <end position="322"/>
    </location>
</feature>
<evidence type="ECO:0000256" key="6">
    <source>
        <dbReference type="SAM" id="MobiDB-lite"/>
    </source>
</evidence>
<keyword evidence="2" id="KW-0645">Protease</keyword>
<dbReference type="InterPro" id="IPR036852">
    <property type="entry name" value="Peptidase_S8/S53_dom_sf"/>
</dbReference>
<name>A0A1H7JFU1_9ACTN</name>
<evidence type="ECO:0000313" key="9">
    <source>
        <dbReference type="Proteomes" id="UP000198953"/>
    </source>
</evidence>
<evidence type="ECO:0000256" key="3">
    <source>
        <dbReference type="ARBA" id="ARBA00022801"/>
    </source>
</evidence>
<proteinExistence type="inferred from homology"/>
<dbReference type="InterPro" id="IPR000209">
    <property type="entry name" value="Peptidase_S8/S53_dom"/>
</dbReference>
<feature type="compositionally biased region" description="Basic and acidic residues" evidence="6">
    <location>
        <begin position="412"/>
        <end position="423"/>
    </location>
</feature>
<dbReference type="OrthoDB" id="342444at2"/>
<dbReference type="AlphaFoldDB" id="A0A1H7JFU1"/>
<reference evidence="8 9" key="1">
    <citation type="submission" date="2016-10" db="EMBL/GenBank/DDBJ databases">
        <authorList>
            <person name="de Groot N.N."/>
        </authorList>
    </citation>
    <scope>NUCLEOTIDE SEQUENCE [LARGE SCALE GENOMIC DNA]</scope>
    <source>
        <strain evidence="8 9">DSM 43357</strain>
    </source>
</reference>
<feature type="compositionally biased region" description="Low complexity" evidence="6">
    <location>
        <begin position="8"/>
        <end position="17"/>
    </location>
</feature>
<organism evidence="8 9">
    <name type="scientific">Nonomuraea pusilla</name>
    <dbReference type="NCBI Taxonomy" id="46177"/>
    <lineage>
        <taxon>Bacteria</taxon>
        <taxon>Bacillati</taxon>
        <taxon>Actinomycetota</taxon>
        <taxon>Actinomycetes</taxon>
        <taxon>Streptosporangiales</taxon>
        <taxon>Streptosporangiaceae</taxon>
        <taxon>Nonomuraea</taxon>
    </lineage>
</organism>
<gene>
    <name evidence="8" type="ORF">SAMN05660976_01105</name>
</gene>
<dbReference type="Gene3D" id="3.40.630.30">
    <property type="match status" value="1"/>
</dbReference>
<keyword evidence="3" id="KW-0378">Hydrolase</keyword>
<dbReference type="Proteomes" id="UP000198953">
    <property type="component" value="Unassembled WGS sequence"/>
</dbReference>
<dbReference type="EMBL" id="FOBF01000002">
    <property type="protein sequence ID" value="SEK73336.1"/>
    <property type="molecule type" value="Genomic_DNA"/>
</dbReference>
<feature type="compositionally biased region" description="Gly residues" evidence="6">
    <location>
        <begin position="424"/>
        <end position="434"/>
    </location>
</feature>
<evidence type="ECO:0000313" key="8">
    <source>
        <dbReference type="EMBL" id="SEK73336.1"/>
    </source>
</evidence>
<dbReference type="GO" id="GO:0004252">
    <property type="term" value="F:serine-type endopeptidase activity"/>
    <property type="evidence" value="ECO:0007669"/>
    <property type="project" value="InterPro"/>
</dbReference>
<evidence type="ECO:0000256" key="4">
    <source>
        <dbReference type="ARBA" id="ARBA00022825"/>
    </source>
</evidence>
<dbReference type="Pfam" id="PF00082">
    <property type="entry name" value="Peptidase_S8"/>
    <property type="match status" value="1"/>
</dbReference>
<keyword evidence="9" id="KW-1185">Reference proteome</keyword>
<feature type="region of interest" description="Disordered" evidence="6">
    <location>
        <begin position="1"/>
        <end position="60"/>
    </location>
</feature>
<dbReference type="RefSeq" id="WP_091098730.1">
    <property type="nucleotide sequence ID" value="NZ_FOBF01000002.1"/>
</dbReference>
<dbReference type="STRING" id="46177.SAMN05660976_01105"/>
<evidence type="ECO:0000256" key="5">
    <source>
        <dbReference type="PROSITE-ProRule" id="PRU01240"/>
    </source>
</evidence>
<dbReference type="PANTHER" id="PTHR43806">
    <property type="entry name" value="PEPTIDASE S8"/>
    <property type="match status" value="1"/>
</dbReference>
<dbReference type="SUPFAM" id="SSF52743">
    <property type="entry name" value="Subtilisin-like"/>
    <property type="match status" value="1"/>
</dbReference>
<keyword evidence="4" id="KW-0720">Serine protease</keyword>
<dbReference type="Gene3D" id="3.40.50.200">
    <property type="entry name" value="Peptidase S8/S53 domain"/>
    <property type="match status" value="1"/>
</dbReference>
<protein>
    <submittedName>
        <fullName evidence="8">Subtilase family protein</fullName>
    </submittedName>
</protein>